<keyword evidence="6" id="KW-1185">Reference proteome</keyword>
<dbReference type="CDD" id="cd00487">
    <property type="entry name" value="Pep_deformylase"/>
    <property type="match status" value="1"/>
</dbReference>
<proteinExistence type="inferred from homology"/>
<dbReference type="Gene3D" id="3.90.45.10">
    <property type="entry name" value="Peptide deformylase"/>
    <property type="match status" value="1"/>
</dbReference>
<comment type="cofactor">
    <cofactor evidence="4">
        <name>Fe(2+)</name>
        <dbReference type="ChEBI" id="CHEBI:29033"/>
    </cofactor>
    <text evidence="4">Binds 1 Fe(2+) ion.</text>
</comment>
<dbReference type="PIRSF" id="PIRSF004749">
    <property type="entry name" value="Pep_def"/>
    <property type="match status" value="1"/>
</dbReference>
<dbReference type="HAMAP" id="MF_00163">
    <property type="entry name" value="Pep_deformylase"/>
    <property type="match status" value="1"/>
</dbReference>
<dbReference type="EC" id="3.5.1.88" evidence="4"/>
<keyword evidence="3 4" id="KW-0378">Hydrolase</keyword>
<dbReference type="EMBL" id="JACIEP010000002">
    <property type="protein sequence ID" value="MBB4034672.1"/>
    <property type="molecule type" value="Genomic_DNA"/>
</dbReference>
<reference evidence="5 6" key="1">
    <citation type="submission" date="2020-08" db="EMBL/GenBank/DDBJ databases">
        <title>Genomic Encyclopedia of Type Strains, Phase IV (KMG-IV): sequencing the most valuable type-strain genomes for metagenomic binning, comparative biology and taxonomic classification.</title>
        <authorList>
            <person name="Goeker M."/>
        </authorList>
    </citation>
    <scope>NUCLEOTIDE SEQUENCE [LARGE SCALE GENOMIC DNA]</scope>
    <source>
        <strain evidence="5 6">DSM 104969</strain>
    </source>
</reference>
<name>A0A840CQ24_9BACT</name>
<gene>
    <name evidence="4" type="primary">def</name>
    <name evidence="5" type="ORF">GGR21_000559</name>
</gene>
<keyword evidence="2 4" id="KW-0479">Metal-binding</keyword>
<sequence>MTKEEVALINNGPVNTPYRVLLTTDKKDSLFLRQKSTDLDINNIAENKDLQFFIERLKMTLAVESGVGIAAPQVGLGRNLFLFMRIDKPGIPVQVAINPRIVAHSGETICFENDGCLSVPELSGNTNRYPWIEVEYYNEKGELIKERLSGHSREGDFTGVIFQHEFDHLQGTLFIDRLCE</sequence>
<dbReference type="Pfam" id="PF01327">
    <property type="entry name" value="Pep_deformylase"/>
    <property type="match status" value="1"/>
</dbReference>
<keyword evidence="4" id="KW-0648">Protein biosynthesis</keyword>
<feature type="binding site" evidence="4">
    <location>
        <position position="164"/>
    </location>
    <ligand>
        <name>Fe cation</name>
        <dbReference type="ChEBI" id="CHEBI:24875"/>
    </ligand>
</feature>
<organism evidence="5 6">
    <name type="scientific">Dysgonomonas hofstadii</name>
    <dbReference type="NCBI Taxonomy" id="637886"/>
    <lineage>
        <taxon>Bacteria</taxon>
        <taxon>Pseudomonadati</taxon>
        <taxon>Bacteroidota</taxon>
        <taxon>Bacteroidia</taxon>
        <taxon>Bacteroidales</taxon>
        <taxon>Dysgonomonadaceae</taxon>
        <taxon>Dysgonomonas</taxon>
    </lineage>
</organism>
<accession>A0A840CQ24</accession>
<dbReference type="PANTHER" id="PTHR10458">
    <property type="entry name" value="PEPTIDE DEFORMYLASE"/>
    <property type="match status" value="1"/>
</dbReference>
<comment type="catalytic activity">
    <reaction evidence="4">
        <text>N-terminal N-formyl-L-methionyl-[peptide] + H2O = N-terminal L-methionyl-[peptide] + formate</text>
        <dbReference type="Rhea" id="RHEA:24420"/>
        <dbReference type="Rhea" id="RHEA-COMP:10639"/>
        <dbReference type="Rhea" id="RHEA-COMP:10640"/>
        <dbReference type="ChEBI" id="CHEBI:15377"/>
        <dbReference type="ChEBI" id="CHEBI:15740"/>
        <dbReference type="ChEBI" id="CHEBI:49298"/>
        <dbReference type="ChEBI" id="CHEBI:64731"/>
        <dbReference type="EC" id="3.5.1.88"/>
    </reaction>
</comment>
<evidence type="ECO:0000313" key="5">
    <source>
        <dbReference type="EMBL" id="MBB4034672.1"/>
    </source>
</evidence>
<evidence type="ECO:0000313" key="6">
    <source>
        <dbReference type="Proteomes" id="UP000555103"/>
    </source>
</evidence>
<evidence type="ECO:0000256" key="1">
    <source>
        <dbReference type="ARBA" id="ARBA00010759"/>
    </source>
</evidence>
<dbReference type="AlphaFoldDB" id="A0A840CQ24"/>
<feature type="binding site" evidence="4">
    <location>
        <position position="168"/>
    </location>
    <ligand>
        <name>Fe cation</name>
        <dbReference type="ChEBI" id="CHEBI:24875"/>
    </ligand>
</feature>
<evidence type="ECO:0000256" key="4">
    <source>
        <dbReference type="HAMAP-Rule" id="MF_00163"/>
    </source>
</evidence>
<dbReference type="GO" id="GO:0006412">
    <property type="term" value="P:translation"/>
    <property type="evidence" value="ECO:0007669"/>
    <property type="project" value="UniProtKB-UniRule"/>
</dbReference>
<keyword evidence="4" id="KW-0408">Iron</keyword>
<dbReference type="GO" id="GO:0046872">
    <property type="term" value="F:metal ion binding"/>
    <property type="evidence" value="ECO:0007669"/>
    <property type="project" value="UniProtKB-KW"/>
</dbReference>
<dbReference type="SUPFAM" id="SSF56420">
    <property type="entry name" value="Peptide deformylase"/>
    <property type="match status" value="1"/>
</dbReference>
<dbReference type="PANTHER" id="PTHR10458:SF22">
    <property type="entry name" value="PEPTIDE DEFORMYLASE"/>
    <property type="match status" value="1"/>
</dbReference>
<dbReference type="RefSeq" id="WP_183305634.1">
    <property type="nucleotide sequence ID" value="NZ_JACIEP010000002.1"/>
</dbReference>
<dbReference type="GO" id="GO:0042586">
    <property type="term" value="F:peptide deformylase activity"/>
    <property type="evidence" value="ECO:0007669"/>
    <property type="project" value="UniProtKB-UniRule"/>
</dbReference>
<comment type="caution">
    <text evidence="5">The sequence shown here is derived from an EMBL/GenBank/DDBJ whole genome shotgun (WGS) entry which is preliminary data.</text>
</comment>
<comment type="similarity">
    <text evidence="1 4">Belongs to the polypeptide deformylase family.</text>
</comment>
<evidence type="ECO:0000256" key="2">
    <source>
        <dbReference type="ARBA" id="ARBA00022723"/>
    </source>
</evidence>
<feature type="active site" evidence="4">
    <location>
        <position position="165"/>
    </location>
</feature>
<dbReference type="Proteomes" id="UP000555103">
    <property type="component" value="Unassembled WGS sequence"/>
</dbReference>
<dbReference type="InterPro" id="IPR023635">
    <property type="entry name" value="Peptide_deformylase"/>
</dbReference>
<dbReference type="InterPro" id="IPR036821">
    <property type="entry name" value="Peptide_deformylase_sf"/>
</dbReference>
<evidence type="ECO:0000256" key="3">
    <source>
        <dbReference type="ARBA" id="ARBA00022801"/>
    </source>
</evidence>
<feature type="binding site" evidence="4">
    <location>
        <position position="116"/>
    </location>
    <ligand>
        <name>Fe cation</name>
        <dbReference type="ChEBI" id="CHEBI:24875"/>
    </ligand>
</feature>
<comment type="function">
    <text evidence="4">Removes the formyl group from the N-terminal Met of newly synthesized proteins. Requires at least a dipeptide for an efficient rate of reaction. N-terminal L-methionine is a prerequisite for activity but the enzyme has broad specificity at other positions.</text>
</comment>
<protein>
    <recommendedName>
        <fullName evidence="4">Peptide deformylase</fullName>
        <shortName evidence="4">PDF</shortName>
        <ecNumber evidence="4">3.5.1.88</ecNumber>
    </recommendedName>
    <alternativeName>
        <fullName evidence="4">Polypeptide deformylase</fullName>
    </alternativeName>
</protein>
<dbReference type="PRINTS" id="PR01576">
    <property type="entry name" value="PDEFORMYLASE"/>
</dbReference>